<comment type="subunit">
    <text evidence="8">Associates with the spliceosome.</text>
</comment>
<evidence type="ECO:0000256" key="2">
    <source>
        <dbReference type="ARBA" id="ARBA00022664"/>
    </source>
</evidence>
<dbReference type="PANTHER" id="PTHR13288">
    <property type="entry name" value="SPLICING FACTOR 45 SPF45"/>
    <property type="match status" value="1"/>
</dbReference>
<feature type="compositionally biased region" description="Basic residues" evidence="9">
    <location>
        <begin position="116"/>
        <end position="133"/>
    </location>
</feature>
<dbReference type="Gene3D" id="3.30.70.330">
    <property type="match status" value="1"/>
</dbReference>
<dbReference type="PIRSF" id="PIRSF031066">
    <property type="entry name" value="Splicing_factor_SPF45"/>
    <property type="match status" value="1"/>
</dbReference>
<reference evidence="12" key="2">
    <citation type="submission" date="2022-10" db="EMBL/GenBank/DDBJ databases">
        <authorList>
            <consortium name="ENA_rothamsted_submissions"/>
            <consortium name="culmorum"/>
            <person name="King R."/>
        </authorList>
    </citation>
    <scope>NUCLEOTIDE SEQUENCE</scope>
</reference>
<evidence type="ECO:0000256" key="6">
    <source>
        <dbReference type="ARBA" id="ARBA00065586"/>
    </source>
</evidence>
<evidence type="ECO:0000256" key="7">
    <source>
        <dbReference type="ARBA" id="ARBA00074919"/>
    </source>
</evidence>
<dbReference type="GO" id="GO:0071011">
    <property type="term" value="C:precatalytic spliceosome"/>
    <property type="evidence" value="ECO:0007669"/>
    <property type="project" value="TreeGrafter"/>
</dbReference>
<dbReference type="InterPro" id="IPR034653">
    <property type="entry name" value="SPF45_RRM"/>
</dbReference>
<keyword evidence="5 8" id="KW-0539">Nucleus</keyword>
<evidence type="ECO:0000256" key="4">
    <source>
        <dbReference type="ARBA" id="ARBA00023187"/>
    </source>
</evidence>
<dbReference type="OrthoDB" id="5411533at2759"/>
<feature type="region of interest" description="Disordered" evidence="9">
    <location>
        <begin position="108"/>
        <end position="160"/>
    </location>
</feature>
<dbReference type="PROSITE" id="PS50102">
    <property type="entry name" value="RRM"/>
    <property type="match status" value="1"/>
</dbReference>
<dbReference type="Proteomes" id="UP001153620">
    <property type="component" value="Chromosome 1"/>
</dbReference>
<evidence type="ECO:0000256" key="8">
    <source>
        <dbReference type="PIRNR" id="PIRNR031066"/>
    </source>
</evidence>
<dbReference type="InterPro" id="IPR040052">
    <property type="entry name" value="RBM17"/>
</dbReference>
<dbReference type="InterPro" id="IPR035979">
    <property type="entry name" value="RBD_domain_sf"/>
</dbReference>
<dbReference type="PROSITE" id="PS50174">
    <property type="entry name" value="G_PATCH"/>
    <property type="match status" value="1"/>
</dbReference>
<dbReference type="GO" id="GO:0005654">
    <property type="term" value="C:nucleoplasm"/>
    <property type="evidence" value="ECO:0007669"/>
    <property type="project" value="UniProtKB-UniRule"/>
</dbReference>
<dbReference type="CDD" id="cd12647">
    <property type="entry name" value="RRM_UHM_SPF45"/>
    <property type="match status" value="1"/>
</dbReference>
<sequence length="358" mass="40470">MSLYDDVDTKQVSEWSSGFSKLMPQLALNKIQQPKKPNLLTPVINLKPKIVDESKPKEIIKPRIIQSQPLTPIIPQSSQSSEFDEFLAIQDEYNPSIPNEYEKIVKERRENNKKEDRKRHRSKSPRKSGFGKRRSSEDEEFRPAMNQSSRTGTAIAPPKSLQEGSTIIDIPNISAQYGASKVAAKIMAKYGFKDGQGLGKQEQGISTALIVEKTSKRGGRIINEKEIKEVLPVIAQTAQPSTQQPQFGASDQSITDMLKSPSKVILLRNMVGPGEVDDELEPEVKDECTTKYGEVITVHIMEMPNQIPEETVRIFVEFSRLECAIKALLDLNGRFFGGRQVRCRFYSCEKYENFIFDE</sequence>
<gene>
    <name evidence="12" type="ORF">CHIRRI_LOCUS633</name>
</gene>
<protein>
    <recommendedName>
        <fullName evidence="7 8">Splicing factor 45</fullName>
    </recommendedName>
    <alternativeName>
        <fullName evidence="8">RNA-binding motif protein 17</fullName>
    </alternativeName>
</protein>
<evidence type="ECO:0000256" key="1">
    <source>
        <dbReference type="ARBA" id="ARBA00004123"/>
    </source>
</evidence>
<organism evidence="12 13">
    <name type="scientific">Chironomus riparius</name>
    <dbReference type="NCBI Taxonomy" id="315576"/>
    <lineage>
        <taxon>Eukaryota</taxon>
        <taxon>Metazoa</taxon>
        <taxon>Ecdysozoa</taxon>
        <taxon>Arthropoda</taxon>
        <taxon>Hexapoda</taxon>
        <taxon>Insecta</taxon>
        <taxon>Pterygota</taxon>
        <taxon>Neoptera</taxon>
        <taxon>Endopterygota</taxon>
        <taxon>Diptera</taxon>
        <taxon>Nematocera</taxon>
        <taxon>Chironomoidea</taxon>
        <taxon>Chironomidae</taxon>
        <taxon>Chironominae</taxon>
        <taxon>Chironomus</taxon>
    </lineage>
</organism>
<feature type="domain" description="RRM" evidence="10">
    <location>
        <begin position="263"/>
        <end position="348"/>
    </location>
</feature>
<dbReference type="InterPro" id="IPR000467">
    <property type="entry name" value="G_patch_dom"/>
</dbReference>
<keyword evidence="8" id="KW-0747">Spliceosome</keyword>
<evidence type="ECO:0000256" key="9">
    <source>
        <dbReference type="SAM" id="MobiDB-lite"/>
    </source>
</evidence>
<keyword evidence="3 8" id="KW-0694">RNA-binding</keyword>
<dbReference type="SMART" id="SM00361">
    <property type="entry name" value="RRM_1"/>
    <property type="match status" value="1"/>
</dbReference>
<feature type="domain" description="G-patch" evidence="11">
    <location>
        <begin position="179"/>
        <end position="225"/>
    </location>
</feature>
<evidence type="ECO:0000313" key="12">
    <source>
        <dbReference type="EMBL" id="CAG9797644.1"/>
    </source>
</evidence>
<dbReference type="GO" id="GO:0000380">
    <property type="term" value="P:alternative mRNA splicing, via spliceosome"/>
    <property type="evidence" value="ECO:0007669"/>
    <property type="project" value="TreeGrafter"/>
</dbReference>
<accession>A0A9N9WJD0</accession>
<comment type="function">
    <text evidence="8">Splice factor that binds to the single-stranded 3'AG at the exon/intron border and promotes its utilization in the second catalytic step. Involved in the regulation of alternative splicing and the utilization of cryptic splice sites.</text>
</comment>
<dbReference type="SUPFAM" id="SSF54928">
    <property type="entry name" value="RNA-binding domain, RBD"/>
    <property type="match status" value="1"/>
</dbReference>
<evidence type="ECO:0000259" key="10">
    <source>
        <dbReference type="PROSITE" id="PS50102"/>
    </source>
</evidence>
<evidence type="ECO:0000256" key="5">
    <source>
        <dbReference type="ARBA" id="ARBA00023242"/>
    </source>
</evidence>
<dbReference type="InterPro" id="IPR000504">
    <property type="entry name" value="RRM_dom"/>
</dbReference>
<dbReference type="GO" id="GO:0003723">
    <property type="term" value="F:RNA binding"/>
    <property type="evidence" value="ECO:0007669"/>
    <property type="project" value="UniProtKB-UniRule"/>
</dbReference>
<dbReference type="InterPro" id="IPR012677">
    <property type="entry name" value="Nucleotide-bd_a/b_plait_sf"/>
</dbReference>
<evidence type="ECO:0000313" key="13">
    <source>
        <dbReference type="Proteomes" id="UP001153620"/>
    </source>
</evidence>
<proteinExistence type="predicted"/>
<keyword evidence="4 8" id="KW-0508">mRNA splicing</keyword>
<dbReference type="SMART" id="SM00443">
    <property type="entry name" value="G_patch"/>
    <property type="match status" value="1"/>
</dbReference>
<evidence type="ECO:0000259" key="11">
    <source>
        <dbReference type="PROSITE" id="PS50174"/>
    </source>
</evidence>
<dbReference type="Pfam" id="PF01585">
    <property type="entry name" value="G-patch"/>
    <property type="match status" value="1"/>
</dbReference>
<dbReference type="EMBL" id="OU895877">
    <property type="protein sequence ID" value="CAG9797644.1"/>
    <property type="molecule type" value="Genomic_DNA"/>
</dbReference>
<comment type="subunit">
    <text evidence="6">Binds SXL. Associates with the spliceosome. Interacts with SF3B1, SF1 and U2AF2.</text>
</comment>
<dbReference type="SMART" id="SM00360">
    <property type="entry name" value="RRM"/>
    <property type="match status" value="1"/>
</dbReference>
<dbReference type="InterPro" id="IPR003954">
    <property type="entry name" value="RRM_euk-type"/>
</dbReference>
<name>A0A9N9WJD0_9DIPT</name>
<keyword evidence="2 8" id="KW-0507">mRNA processing</keyword>
<reference evidence="12" key="1">
    <citation type="submission" date="2022-01" db="EMBL/GenBank/DDBJ databases">
        <authorList>
            <person name="King R."/>
        </authorList>
    </citation>
    <scope>NUCLEOTIDE SEQUENCE</scope>
</reference>
<dbReference type="PANTHER" id="PTHR13288:SF8">
    <property type="entry name" value="SPLICING FACTOR 45"/>
    <property type="match status" value="1"/>
</dbReference>
<evidence type="ECO:0000256" key="3">
    <source>
        <dbReference type="ARBA" id="ARBA00022884"/>
    </source>
</evidence>
<keyword evidence="13" id="KW-1185">Reference proteome</keyword>
<comment type="subcellular location">
    <subcellularLocation>
        <location evidence="1 8">Nucleus</location>
    </subcellularLocation>
</comment>
<dbReference type="FunFam" id="3.30.70.330:FF:000079">
    <property type="entry name" value="Putative splicing factor 45"/>
    <property type="match status" value="1"/>
</dbReference>
<dbReference type="GO" id="GO:0045292">
    <property type="term" value="P:mRNA cis splicing, via spliceosome"/>
    <property type="evidence" value="ECO:0007669"/>
    <property type="project" value="UniProtKB-UniRule"/>
</dbReference>
<dbReference type="AlphaFoldDB" id="A0A9N9WJD0"/>